<reference evidence="2 3" key="1">
    <citation type="journal article" date="2014" name="Am. J. Bot.">
        <title>Genome assembly and annotation for red clover (Trifolium pratense; Fabaceae).</title>
        <authorList>
            <person name="Istvanek J."/>
            <person name="Jaros M."/>
            <person name="Krenek A."/>
            <person name="Repkova J."/>
        </authorList>
    </citation>
    <scope>NUCLEOTIDE SEQUENCE [LARGE SCALE GENOMIC DNA]</scope>
    <source>
        <strain evidence="3">cv. Tatra</strain>
        <tissue evidence="2">Young leaves</tissue>
    </source>
</reference>
<feature type="region of interest" description="Disordered" evidence="1">
    <location>
        <begin position="1"/>
        <end position="31"/>
    </location>
</feature>
<dbReference type="PANTHER" id="PTHR33103:SF19">
    <property type="entry name" value="OS09G0544700 PROTEIN"/>
    <property type="match status" value="1"/>
</dbReference>
<dbReference type="STRING" id="57577.A0A2K3LDF2"/>
<evidence type="ECO:0008006" key="4">
    <source>
        <dbReference type="Google" id="ProtNLM"/>
    </source>
</evidence>
<dbReference type="EMBL" id="ASHM01030907">
    <property type="protein sequence ID" value="PNX76579.1"/>
    <property type="molecule type" value="Genomic_DNA"/>
</dbReference>
<accession>A0A2K3LDF2</accession>
<feature type="compositionally biased region" description="Acidic residues" evidence="1">
    <location>
        <begin position="1"/>
        <end position="28"/>
    </location>
</feature>
<name>A0A2K3LDF2_TRIPR</name>
<comment type="caution">
    <text evidence="2">The sequence shown here is derived from an EMBL/GenBank/DDBJ whole genome shotgun (WGS) entry which is preliminary data.</text>
</comment>
<dbReference type="PANTHER" id="PTHR33103">
    <property type="entry name" value="OS01G0153900 PROTEIN"/>
    <property type="match status" value="1"/>
</dbReference>
<dbReference type="Proteomes" id="UP000236291">
    <property type="component" value="Unassembled WGS sequence"/>
</dbReference>
<dbReference type="InterPro" id="IPR007750">
    <property type="entry name" value="DUF674"/>
</dbReference>
<proteinExistence type="predicted"/>
<organism evidence="2 3">
    <name type="scientific">Trifolium pratense</name>
    <name type="common">Red clover</name>
    <dbReference type="NCBI Taxonomy" id="57577"/>
    <lineage>
        <taxon>Eukaryota</taxon>
        <taxon>Viridiplantae</taxon>
        <taxon>Streptophyta</taxon>
        <taxon>Embryophyta</taxon>
        <taxon>Tracheophyta</taxon>
        <taxon>Spermatophyta</taxon>
        <taxon>Magnoliopsida</taxon>
        <taxon>eudicotyledons</taxon>
        <taxon>Gunneridae</taxon>
        <taxon>Pentapetalae</taxon>
        <taxon>rosids</taxon>
        <taxon>fabids</taxon>
        <taxon>Fabales</taxon>
        <taxon>Fabaceae</taxon>
        <taxon>Papilionoideae</taxon>
        <taxon>50 kb inversion clade</taxon>
        <taxon>NPAAA clade</taxon>
        <taxon>Hologalegina</taxon>
        <taxon>IRL clade</taxon>
        <taxon>Trifolieae</taxon>
        <taxon>Trifolium</taxon>
    </lineage>
</organism>
<evidence type="ECO:0000313" key="3">
    <source>
        <dbReference type="Proteomes" id="UP000236291"/>
    </source>
</evidence>
<reference evidence="2 3" key="2">
    <citation type="journal article" date="2017" name="Front. Plant Sci.">
        <title>Gene Classification and Mining of Molecular Markers Useful in Red Clover (Trifolium pratense) Breeding.</title>
        <authorList>
            <person name="Istvanek J."/>
            <person name="Dluhosova J."/>
            <person name="Dluhos P."/>
            <person name="Patkova L."/>
            <person name="Nedelnik J."/>
            <person name="Repkova J."/>
        </authorList>
    </citation>
    <scope>NUCLEOTIDE SEQUENCE [LARGE SCALE GENOMIC DNA]</scope>
    <source>
        <strain evidence="3">cv. Tatra</strain>
        <tissue evidence="2">Young leaves</tissue>
    </source>
</reference>
<dbReference type="Pfam" id="PF05056">
    <property type="entry name" value="DUF674"/>
    <property type="match status" value="1"/>
</dbReference>
<evidence type="ECO:0000256" key="1">
    <source>
        <dbReference type="SAM" id="MobiDB-lite"/>
    </source>
</evidence>
<protein>
    <recommendedName>
        <fullName evidence="4">DUF674 family protein</fullName>
    </recommendedName>
</protein>
<gene>
    <name evidence="2" type="ORF">L195_g032532</name>
</gene>
<dbReference type="AlphaFoldDB" id="A0A2K3LDF2"/>
<evidence type="ECO:0000313" key="2">
    <source>
        <dbReference type="EMBL" id="PNX76579.1"/>
    </source>
</evidence>
<sequence>MKYDDYDEDEDEDEDEEDEEAEESEEDSLAGGETMFYMCPNECSYNVTCDKTTRCSSCKRAMNNKINHVGNYVDKEYTIKNGFVKDVTFIVMDDLVIQPMQALPGITILNKFNIKDIGTLKEMVVELGVDEGIKLLKASLQSKMVLTSVFLKKEY</sequence>